<dbReference type="PANTHER" id="PTHR43227">
    <property type="entry name" value="BLL4140 PROTEIN"/>
    <property type="match status" value="1"/>
</dbReference>
<dbReference type="PROSITE" id="PS50928">
    <property type="entry name" value="ABC_TM1"/>
    <property type="match status" value="1"/>
</dbReference>
<evidence type="ECO:0000313" key="9">
    <source>
        <dbReference type="EMBL" id="GHO87097.1"/>
    </source>
</evidence>
<comment type="similarity">
    <text evidence="7">Belongs to the binding-protein-dependent transport system permease family.</text>
</comment>
<dbReference type="Gene3D" id="1.10.3720.10">
    <property type="entry name" value="MetI-like"/>
    <property type="match status" value="1"/>
</dbReference>
<reference evidence="9 10" key="1">
    <citation type="journal article" date="2021" name="Int. J. Syst. Evol. Microbiol.">
        <title>Reticulibacter mediterranei gen. nov., sp. nov., within the new family Reticulibacteraceae fam. nov., and Ktedonospora formicarum gen. nov., sp. nov., Ktedonobacter robiniae sp. nov., Dictyobacter formicarum sp. nov. and Dictyobacter arantiisoli sp. nov., belonging to the class Ktedonobacteria.</title>
        <authorList>
            <person name="Yabe S."/>
            <person name="Zheng Y."/>
            <person name="Wang C.M."/>
            <person name="Sakai Y."/>
            <person name="Abe K."/>
            <person name="Yokota A."/>
            <person name="Donadio S."/>
            <person name="Cavaletti L."/>
            <person name="Monciardini P."/>
        </authorList>
    </citation>
    <scope>NUCLEOTIDE SEQUENCE [LARGE SCALE GENOMIC DNA]</scope>
    <source>
        <strain evidence="9 10">SOSP1-9</strain>
    </source>
</reference>
<keyword evidence="5 7" id="KW-1133">Transmembrane helix</keyword>
<evidence type="ECO:0000256" key="3">
    <source>
        <dbReference type="ARBA" id="ARBA00022475"/>
    </source>
</evidence>
<keyword evidence="10" id="KW-1185">Reference proteome</keyword>
<keyword evidence="2 7" id="KW-0813">Transport</keyword>
<feature type="domain" description="ABC transmembrane type-1" evidence="8">
    <location>
        <begin position="86"/>
        <end position="299"/>
    </location>
</feature>
<evidence type="ECO:0000259" key="8">
    <source>
        <dbReference type="PROSITE" id="PS50928"/>
    </source>
</evidence>
<dbReference type="PANTHER" id="PTHR43227:SF7">
    <property type="entry name" value="ARABINOOLIGOSACCHARIDES TRANSPORT SYSTEM PERMEASE PROTEIN ARAP"/>
    <property type="match status" value="1"/>
</dbReference>
<accession>A0ABQ3VMN2</accession>
<feature type="transmembrane region" description="Helical" evidence="7">
    <location>
        <begin position="30"/>
        <end position="57"/>
    </location>
</feature>
<evidence type="ECO:0000256" key="5">
    <source>
        <dbReference type="ARBA" id="ARBA00022989"/>
    </source>
</evidence>
<feature type="transmembrane region" description="Helical" evidence="7">
    <location>
        <begin position="126"/>
        <end position="145"/>
    </location>
</feature>
<dbReference type="SUPFAM" id="SSF161098">
    <property type="entry name" value="MetI-like"/>
    <property type="match status" value="1"/>
</dbReference>
<comment type="caution">
    <text evidence="9">The sequence shown here is derived from an EMBL/GenBank/DDBJ whole genome shotgun (WGS) entry which is preliminary data.</text>
</comment>
<evidence type="ECO:0000256" key="2">
    <source>
        <dbReference type="ARBA" id="ARBA00022448"/>
    </source>
</evidence>
<dbReference type="RefSeq" id="WP_201364679.1">
    <property type="nucleotide sequence ID" value="NZ_BNJJ01000015.1"/>
</dbReference>
<feature type="transmembrane region" description="Helical" evidence="7">
    <location>
        <begin position="92"/>
        <end position="114"/>
    </location>
</feature>
<comment type="subcellular location">
    <subcellularLocation>
        <location evidence="1 7">Cell membrane</location>
        <topology evidence="1 7">Multi-pass membrane protein</topology>
    </subcellularLocation>
</comment>
<feature type="transmembrane region" description="Helical" evidence="7">
    <location>
        <begin position="226"/>
        <end position="246"/>
    </location>
</feature>
<dbReference type="InterPro" id="IPR050809">
    <property type="entry name" value="UgpAE/MalFG_permease"/>
</dbReference>
<keyword evidence="4 7" id="KW-0812">Transmembrane</keyword>
<dbReference type="Pfam" id="PF00528">
    <property type="entry name" value="BPD_transp_1"/>
    <property type="match status" value="1"/>
</dbReference>
<proteinExistence type="inferred from homology"/>
<feature type="transmembrane region" description="Helical" evidence="7">
    <location>
        <begin position="172"/>
        <end position="195"/>
    </location>
</feature>
<sequence length="312" mass="34884">MAVTDAVLTTNVTKATKAWWQRYQRRMAPYIFIAPFFIIFLIFGVYPIVYSFILSFFKGFGFDNKTFFGLGNYMLLFQDPRYYSAVLNTSEYVLGNVLILAPLALLLAVALNSAFVRWKGLYKTALFFPIITSSVIISVIFARVFDMKYGLLNALLSWFHIGAVGWLSNKPIVMPSFILIGIWTNLGITMLFWLAGLNGIDQQIYEAASIDGAGRWQSFFQMTLPLLRPVTLFVVIQMIISSYNLFAEPLLLTNGGPSDASLTITLYLYNQGFESLNVGYASAIAYTMTALLLILSILNIKFFGGFGTAADS</sequence>
<keyword evidence="6 7" id="KW-0472">Membrane</keyword>
<evidence type="ECO:0000256" key="7">
    <source>
        <dbReference type="RuleBase" id="RU363032"/>
    </source>
</evidence>
<evidence type="ECO:0000313" key="10">
    <source>
        <dbReference type="Proteomes" id="UP000635565"/>
    </source>
</evidence>
<evidence type="ECO:0000256" key="6">
    <source>
        <dbReference type="ARBA" id="ARBA00023136"/>
    </source>
</evidence>
<dbReference type="Proteomes" id="UP000635565">
    <property type="component" value="Unassembled WGS sequence"/>
</dbReference>
<feature type="transmembrane region" description="Helical" evidence="7">
    <location>
        <begin position="278"/>
        <end position="298"/>
    </location>
</feature>
<dbReference type="InterPro" id="IPR000515">
    <property type="entry name" value="MetI-like"/>
</dbReference>
<name>A0ABQ3VMN2_9CHLR</name>
<evidence type="ECO:0000256" key="1">
    <source>
        <dbReference type="ARBA" id="ARBA00004651"/>
    </source>
</evidence>
<organism evidence="9 10">
    <name type="scientific">Dictyobacter formicarum</name>
    <dbReference type="NCBI Taxonomy" id="2778368"/>
    <lineage>
        <taxon>Bacteria</taxon>
        <taxon>Bacillati</taxon>
        <taxon>Chloroflexota</taxon>
        <taxon>Ktedonobacteria</taxon>
        <taxon>Ktedonobacterales</taxon>
        <taxon>Dictyobacteraceae</taxon>
        <taxon>Dictyobacter</taxon>
    </lineage>
</organism>
<gene>
    <name evidence="9" type="ORF">KSZ_51030</name>
</gene>
<evidence type="ECO:0000256" key="4">
    <source>
        <dbReference type="ARBA" id="ARBA00022692"/>
    </source>
</evidence>
<keyword evidence="3" id="KW-1003">Cell membrane</keyword>
<protein>
    <submittedName>
        <fullName evidence="9">Sugar ABC transporter permease</fullName>
    </submittedName>
</protein>
<dbReference type="InterPro" id="IPR035906">
    <property type="entry name" value="MetI-like_sf"/>
</dbReference>
<dbReference type="CDD" id="cd06261">
    <property type="entry name" value="TM_PBP2"/>
    <property type="match status" value="1"/>
</dbReference>
<dbReference type="EMBL" id="BNJJ01000015">
    <property type="protein sequence ID" value="GHO87097.1"/>
    <property type="molecule type" value="Genomic_DNA"/>
</dbReference>